<evidence type="ECO:0000313" key="2">
    <source>
        <dbReference type="Proteomes" id="UP000422569"/>
    </source>
</evidence>
<keyword evidence="2" id="KW-1185">Reference proteome</keyword>
<dbReference type="EMBL" id="CP044331">
    <property type="protein sequence ID" value="QGM99076.1"/>
    <property type="molecule type" value="Genomic_DNA"/>
</dbReference>
<protein>
    <submittedName>
        <fullName evidence="1">Uncharacterized protein</fullName>
    </submittedName>
</protein>
<dbReference type="KEGG" id="mpar:F7D14_17345"/>
<gene>
    <name evidence="1" type="ORF">F7D14_17345</name>
</gene>
<proteinExistence type="predicted"/>
<dbReference type="AlphaFoldDB" id="A0A6B8M8Y4"/>
<evidence type="ECO:0000313" key="1">
    <source>
        <dbReference type="EMBL" id="QGM99076.1"/>
    </source>
</evidence>
<accession>A0A6B8M8Y4</accession>
<reference evidence="1 2" key="1">
    <citation type="submission" date="2019-09" db="EMBL/GenBank/DDBJ databases">
        <title>Isolation and complete genome sequencing of Methylocystis species.</title>
        <authorList>
            <person name="Rumah B.L."/>
            <person name="Stead C.E."/>
            <person name="Stevens B.C."/>
            <person name="Minton N.P."/>
            <person name="Grosse-Honebrink A."/>
            <person name="Zhang Y."/>
        </authorList>
    </citation>
    <scope>NUCLEOTIDE SEQUENCE [LARGE SCALE GENOMIC DNA]</scope>
    <source>
        <strain evidence="1 2">BRCS2</strain>
    </source>
</reference>
<organism evidence="1 2">
    <name type="scientific">Methylocystis parvus</name>
    <dbReference type="NCBI Taxonomy" id="134"/>
    <lineage>
        <taxon>Bacteria</taxon>
        <taxon>Pseudomonadati</taxon>
        <taxon>Pseudomonadota</taxon>
        <taxon>Alphaproteobacteria</taxon>
        <taxon>Hyphomicrobiales</taxon>
        <taxon>Methylocystaceae</taxon>
        <taxon>Methylocystis</taxon>
    </lineage>
</organism>
<dbReference type="RefSeq" id="WP_016919238.1">
    <property type="nucleotide sequence ID" value="NZ_CP044331.1"/>
</dbReference>
<dbReference type="Proteomes" id="UP000422569">
    <property type="component" value="Chromosome"/>
</dbReference>
<name>A0A6B8M8Y4_9HYPH</name>
<sequence>MLGIIGGFALLYGALHAYAAGTGGTIPMLLGALLVLCEFGDAPIRSAVAGLHRANVKAAIRAHL</sequence>